<feature type="region of interest" description="Disordered" evidence="1">
    <location>
        <begin position="232"/>
        <end position="267"/>
    </location>
</feature>
<proteinExistence type="predicted"/>
<feature type="region of interest" description="Disordered" evidence="1">
    <location>
        <begin position="1"/>
        <end position="147"/>
    </location>
</feature>
<feature type="compositionally biased region" description="Basic and acidic residues" evidence="1">
    <location>
        <begin position="1"/>
        <end position="10"/>
    </location>
</feature>
<organism evidence="2 3">
    <name type="scientific">Heterodera trifolii</name>
    <dbReference type="NCBI Taxonomy" id="157864"/>
    <lineage>
        <taxon>Eukaryota</taxon>
        <taxon>Metazoa</taxon>
        <taxon>Ecdysozoa</taxon>
        <taxon>Nematoda</taxon>
        <taxon>Chromadorea</taxon>
        <taxon>Rhabditida</taxon>
        <taxon>Tylenchina</taxon>
        <taxon>Tylenchomorpha</taxon>
        <taxon>Tylenchoidea</taxon>
        <taxon>Heteroderidae</taxon>
        <taxon>Heteroderinae</taxon>
        <taxon>Heterodera</taxon>
    </lineage>
</organism>
<evidence type="ECO:0000313" key="3">
    <source>
        <dbReference type="Proteomes" id="UP001620626"/>
    </source>
</evidence>
<feature type="compositionally biased region" description="Basic and acidic residues" evidence="1">
    <location>
        <begin position="17"/>
        <end position="57"/>
    </location>
</feature>
<sequence length="285" mass="31843">MFAKERKWKDAVIGSEKPSDQAEKESKGKEIARKDTLANLIKKDERNEEQRHSEKEMQGTSTLSELIEMETNEKQKHSANTPKADDSRGKSVITAEMESVELVDGEQRGMEGKAQAGKRTLSQLLDEEEQNEVQTYSADIPKSDKSSDRLIAEEQEGMFGGKHTLLELLGIDPNQVQTYSADMPTKTGDTSGKSAIAPEMESDGLINGEEKRMLGGKRTLLELLKEEEQNKVQTYSANMSKADDTREKSAITPEMASSDHLIADEQKGMLRGKRTLLELLEEEHK</sequence>
<accession>A0ABD2M8Z6</accession>
<dbReference type="AlphaFoldDB" id="A0ABD2M8Z6"/>
<evidence type="ECO:0000256" key="1">
    <source>
        <dbReference type="SAM" id="MobiDB-lite"/>
    </source>
</evidence>
<reference evidence="2 3" key="1">
    <citation type="submission" date="2024-10" db="EMBL/GenBank/DDBJ databases">
        <authorList>
            <person name="Kim D."/>
        </authorList>
    </citation>
    <scope>NUCLEOTIDE SEQUENCE [LARGE SCALE GENOMIC DNA]</scope>
    <source>
        <strain evidence="2">BH-2024</strain>
    </source>
</reference>
<evidence type="ECO:0000313" key="2">
    <source>
        <dbReference type="EMBL" id="KAL3123982.1"/>
    </source>
</evidence>
<name>A0ABD2M8Z6_9BILA</name>
<dbReference type="Proteomes" id="UP001620626">
    <property type="component" value="Unassembled WGS sequence"/>
</dbReference>
<protein>
    <submittedName>
        <fullName evidence="2">Uncharacterized protein</fullName>
    </submittedName>
</protein>
<keyword evidence="3" id="KW-1185">Reference proteome</keyword>
<dbReference type="EMBL" id="JBICBT010000081">
    <property type="protein sequence ID" value="KAL3123982.1"/>
    <property type="molecule type" value="Genomic_DNA"/>
</dbReference>
<comment type="caution">
    <text evidence="2">The sequence shown here is derived from an EMBL/GenBank/DDBJ whole genome shotgun (WGS) entry which is preliminary data.</text>
</comment>
<gene>
    <name evidence="2" type="ORF">niasHT_003689</name>
</gene>